<comment type="subcellular location">
    <subcellularLocation>
        <location evidence="1">Cell projection</location>
        <location evidence="1">Cilium</location>
        <location evidence="1">Flagellum</location>
    </subcellularLocation>
    <subcellularLocation>
        <location evidence="2">Cytoplasm</location>
        <location evidence="2">Cytoskeleton</location>
        <location evidence="2">Cilium axoneme</location>
    </subcellularLocation>
</comment>
<organism evidence="10 11">
    <name type="scientific">Symbiodinium necroappetens</name>
    <dbReference type="NCBI Taxonomy" id="1628268"/>
    <lineage>
        <taxon>Eukaryota</taxon>
        <taxon>Sar</taxon>
        <taxon>Alveolata</taxon>
        <taxon>Dinophyceae</taxon>
        <taxon>Suessiales</taxon>
        <taxon>Symbiodiniaceae</taxon>
        <taxon>Symbiodinium</taxon>
    </lineage>
</organism>
<dbReference type="Proteomes" id="UP000601435">
    <property type="component" value="Unassembled WGS sequence"/>
</dbReference>
<evidence type="ECO:0000256" key="1">
    <source>
        <dbReference type="ARBA" id="ARBA00004230"/>
    </source>
</evidence>
<evidence type="ECO:0000256" key="9">
    <source>
        <dbReference type="SAM" id="MobiDB-lite"/>
    </source>
</evidence>
<feature type="compositionally biased region" description="Polar residues" evidence="9">
    <location>
        <begin position="706"/>
        <end position="720"/>
    </location>
</feature>
<feature type="region of interest" description="Disordered" evidence="9">
    <location>
        <begin position="691"/>
        <end position="723"/>
    </location>
</feature>
<name>A0A813CF15_9DINO</name>
<feature type="region of interest" description="Disordered" evidence="9">
    <location>
        <begin position="1"/>
        <end position="26"/>
    </location>
</feature>
<evidence type="ECO:0000256" key="2">
    <source>
        <dbReference type="ARBA" id="ARBA00004430"/>
    </source>
</evidence>
<protein>
    <submittedName>
        <fullName evidence="10">RSPH10B protein</fullName>
    </submittedName>
</protein>
<reference evidence="10" key="1">
    <citation type="submission" date="2021-02" db="EMBL/GenBank/DDBJ databases">
        <authorList>
            <person name="Dougan E. K."/>
            <person name="Rhodes N."/>
            <person name="Thang M."/>
            <person name="Chan C."/>
        </authorList>
    </citation>
    <scope>NUCLEOTIDE SEQUENCE</scope>
</reference>
<gene>
    <name evidence="10" type="primary">RSPH10B</name>
    <name evidence="10" type="ORF">SNEC2469_LOCUS34631</name>
</gene>
<evidence type="ECO:0000313" key="10">
    <source>
        <dbReference type="EMBL" id="CAE7942359.1"/>
    </source>
</evidence>
<dbReference type="PANTHER" id="PTHR46613">
    <property type="entry name" value="RADIAL SPOKE HEAD 10 HOMOLOG B-RELATED"/>
    <property type="match status" value="1"/>
</dbReference>
<evidence type="ECO:0000256" key="5">
    <source>
        <dbReference type="ARBA" id="ARBA00022846"/>
    </source>
</evidence>
<dbReference type="SUPFAM" id="SSF82185">
    <property type="entry name" value="Histone H3 K4-specific methyltransferase SET7/9 N-terminal domain"/>
    <property type="match status" value="3"/>
</dbReference>
<keyword evidence="3" id="KW-0963">Cytoplasm</keyword>
<accession>A0A813CF15</accession>
<dbReference type="SMART" id="SM00698">
    <property type="entry name" value="MORN"/>
    <property type="match status" value="8"/>
</dbReference>
<dbReference type="GO" id="GO:0005930">
    <property type="term" value="C:axoneme"/>
    <property type="evidence" value="ECO:0007669"/>
    <property type="project" value="UniProtKB-SubCell"/>
</dbReference>
<keyword evidence="7" id="KW-0206">Cytoskeleton</keyword>
<sequence length="878" mass="97801">MSLATVQRDTQRQLASSTAKHRHAQTDPMLPCSGTIGLAGYGVTTFDGVYSALRDFLRADASQSEIKTFERLSFAMHADYDRVASWCPAVTPVALVAAAFSIILRMFPVASADTPQGLLQPWMGEARSSMNMALDVFNDHASDVPGSSAMVRNLLQTARSRFDDISIVLRDAGLEPWFGGSWKGPTRAWVRSPGLLRYFKCFNPRQYLYLPVPSSDPRNPQSFSYDVHLWPARREMRGRSDQVVERAWRDVRKAVGQILGPGAIYFPVAGTLIGLMRHGRTVGWLTEGKIDVVDRDVDLYLVLPSAKAYLAFCFAMTQSLRRAGWLGCSLKWRQDWSQTTLPQVDEFFDFRRSFTLQCHLLGDQGDSLLEIKWLMPVISVPSPCPRNLTDALLPSFLENPHFDAVSCCGGVQLMPENMNVSSVPGNVAITTGPIYCPGQTEWPSGRSKSTENLRLTQGLTDADVQVLVSRMLEMSWGRSRRPTVAKTSAFNAKGWPKVKKDLTPQFVNCDLADNKYSGIIREDHLGSQFLEGLSSTYIWSTGTKYEGPFIASQIEGRGKFTWPDGSKYEGELLGGRRNGDGAYEALDGKTRYDGQWLDGKRHGQGKLTYNSDTTSYYDGGWQAGQKHGYGKQLWPSGNCYEGEWKLGKMSGHGTMIWRNGTSAEVYTGEWVDNCPHGEGTHTWLTMDPSTDAATTESWLNRPASPPSAQVTGSPGFNSQQELRRHEAQIHATQQLNNRYTGQWVWGRREGTGTFYYANGAYYHGEWKGNVKEGHGRHTFDDGKVYDGKFEADRMVDYSRPEPSAKSLDDNPICGCTDITDMEVILRPSDKAGFTQTPGSGYSDPVKILKGIYNVLLRNLGDLREGYSRSRSVQPQLGE</sequence>
<feature type="non-terminal residue" evidence="10">
    <location>
        <position position="878"/>
    </location>
</feature>
<keyword evidence="6" id="KW-0969">Cilium</keyword>
<keyword evidence="5" id="KW-0282">Flagellum</keyword>
<feature type="compositionally biased region" description="Polar residues" evidence="9">
    <location>
        <begin position="1"/>
        <end position="18"/>
    </location>
</feature>
<dbReference type="OrthoDB" id="294378at2759"/>
<dbReference type="InterPro" id="IPR003409">
    <property type="entry name" value="MORN"/>
</dbReference>
<dbReference type="EMBL" id="CAJNJA010096375">
    <property type="protein sequence ID" value="CAE7942359.1"/>
    <property type="molecule type" value="Genomic_DNA"/>
</dbReference>
<comment type="caution">
    <text evidence="10">The sequence shown here is derived from an EMBL/GenBank/DDBJ whole genome shotgun (WGS) entry which is preliminary data.</text>
</comment>
<keyword evidence="11" id="KW-1185">Reference proteome</keyword>
<dbReference type="AlphaFoldDB" id="A0A813CF15"/>
<evidence type="ECO:0000256" key="8">
    <source>
        <dbReference type="ARBA" id="ARBA00023273"/>
    </source>
</evidence>
<evidence type="ECO:0000313" key="11">
    <source>
        <dbReference type="Proteomes" id="UP000601435"/>
    </source>
</evidence>
<dbReference type="GO" id="GO:0031514">
    <property type="term" value="C:motile cilium"/>
    <property type="evidence" value="ECO:0007669"/>
    <property type="project" value="UniProtKB-SubCell"/>
</dbReference>
<evidence type="ECO:0000256" key="3">
    <source>
        <dbReference type="ARBA" id="ARBA00022490"/>
    </source>
</evidence>
<dbReference type="Pfam" id="PF02493">
    <property type="entry name" value="MORN"/>
    <property type="match status" value="7"/>
</dbReference>
<keyword evidence="8" id="KW-0966">Cell projection</keyword>
<proteinExistence type="predicted"/>
<dbReference type="Gene3D" id="2.20.110.10">
    <property type="entry name" value="Histone H3 K4-specific methyltransferase SET7/9 N-terminal domain"/>
    <property type="match status" value="3"/>
</dbReference>
<evidence type="ECO:0000256" key="7">
    <source>
        <dbReference type="ARBA" id="ARBA00023212"/>
    </source>
</evidence>
<dbReference type="PANTHER" id="PTHR46613:SF1">
    <property type="entry name" value="RADIAL SPOKE HEAD 10 HOMOLOG B-RELATED"/>
    <property type="match status" value="1"/>
</dbReference>
<evidence type="ECO:0000256" key="4">
    <source>
        <dbReference type="ARBA" id="ARBA00022737"/>
    </source>
</evidence>
<evidence type="ECO:0000256" key="6">
    <source>
        <dbReference type="ARBA" id="ARBA00023069"/>
    </source>
</evidence>
<keyword evidence="4" id="KW-0677">Repeat</keyword>